<dbReference type="EMBL" id="CAADIW010000021">
    <property type="protein sequence ID" value="VFS25904.1"/>
    <property type="molecule type" value="Genomic_DNA"/>
</dbReference>
<name>A0A484XQ41_9ENTR</name>
<organism evidence="3 4">
    <name type="scientific">Enterobacter cancerogenus</name>
    <dbReference type="NCBI Taxonomy" id="69218"/>
    <lineage>
        <taxon>Bacteria</taxon>
        <taxon>Pseudomonadati</taxon>
        <taxon>Pseudomonadota</taxon>
        <taxon>Gammaproteobacteria</taxon>
        <taxon>Enterobacterales</taxon>
        <taxon>Enterobacteriaceae</taxon>
        <taxon>Enterobacter</taxon>
        <taxon>Enterobacter cloacae complex</taxon>
    </lineage>
</organism>
<accession>A0A484XQ41</accession>
<dbReference type="NCBIfam" id="TIGR02675">
    <property type="entry name" value="tape_meas_nterm"/>
    <property type="match status" value="1"/>
</dbReference>
<keyword evidence="1" id="KW-1133">Transmembrane helix</keyword>
<protein>
    <submittedName>
        <fullName evidence="3">Tail length tape measure protein</fullName>
    </submittedName>
</protein>
<dbReference type="Pfam" id="PF20155">
    <property type="entry name" value="TMP_3"/>
    <property type="match status" value="1"/>
</dbReference>
<proteinExistence type="predicted"/>
<dbReference type="Proteomes" id="UP000351155">
    <property type="component" value="Unassembled WGS sequence"/>
</dbReference>
<evidence type="ECO:0000256" key="1">
    <source>
        <dbReference type="SAM" id="Phobius"/>
    </source>
</evidence>
<gene>
    <name evidence="3" type="ORF">NCTC12126_02353</name>
</gene>
<reference evidence="3 4" key="1">
    <citation type="submission" date="2019-03" db="EMBL/GenBank/DDBJ databases">
        <authorList>
            <consortium name="Pathogen Informatics"/>
        </authorList>
    </citation>
    <scope>NUCLEOTIDE SEQUENCE [LARGE SCALE GENOMIC DNA]</scope>
    <source>
        <strain evidence="3 4">NCTC12126</strain>
    </source>
</reference>
<keyword evidence="1" id="KW-0812">Transmembrane</keyword>
<evidence type="ECO:0000259" key="2">
    <source>
        <dbReference type="Pfam" id="PF20155"/>
    </source>
</evidence>
<keyword evidence="1" id="KW-0472">Membrane</keyword>
<sequence length="476" mass="49665">MTQETKELVTKVDVQPDLAGLLAFEAEIDRAIGKVNQLDAAIKRVHELKPATRYSPPVNNPGATAAAAGLAAGLGANLVNRGALAPIVRKASVDVAKNAASTAATGVNMAIEDMRGRLLGGGGRGLIPHNGTNWTAGNAGGLARMDDFRQNAFNRFNFNNMDWSAPGDLKPGSPEVARKPKGAGGGFSMPDMMVGAASAYALSAGLGKVAENLDRIQSQEAQLARLPQTVGSSKDAFIALNEAASDVRSNGDAFISTYTNMATATEKLGLSQAETTKAAQGMVSALQLGGGSKVAIDNALYQMGQAFSSNRFGGDEFRSFMEAIGTMAPTVAKAFGTDVAGLRKMSEDGKLTAEVMTKAFEKMADSNIDLLKKQGWTWAQVTTVMGNDWDNFVATATENGEWAHLMSWVATNITPIFKDAEKSVAKFWNSTTDESKASILIGILAAIGAAFAALAVPVLAATWPFLAVGGGSLPAL</sequence>
<feature type="transmembrane region" description="Helical" evidence="1">
    <location>
        <begin position="439"/>
        <end position="466"/>
    </location>
</feature>
<dbReference type="InterPro" id="IPR013491">
    <property type="entry name" value="Tape_meas_N"/>
</dbReference>
<feature type="domain" description="Tape measure protein N-terminal" evidence="2">
    <location>
        <begin position="209"/>
        <end position="395"/>
    </location>
</feature>
<evidence type="ECO:0000313" key="4">
    <source>
        <dbReference type="Proteomes" id="UP000351155"/>
    </source>
</evidence>
<dbReference type="AlphaFoldDB" id="A0A484XQ41"/>
<evidence type="ECO:0000313" key="3">
    <source>
        <dbReference type="EMBL" id="VFS25904.1"/>
    </source>
</evidence>